<dbReference type="InterPro" id="IPR017930">
    <property type="entry name" value="Myb_dom"/>
</dbReference>
<reference evidence="6" key="1">
    <citation type="journal article" date="2013" name="Science">
        <title>The Amborella genome and the evolution of flowering plants.</title>
        <authorList>
            <consortium name="Amborella Genome Project"/>
        </authorList>
    </citation>
    <scope>NUCLEOTIDE SEQUENCE [LARGE SCALE GENOMIC DNA]</scope>
</reference>
<organism evidence="5 6">
    <name type="scientific">Amborella trichopoda</name>
    <dbReference type="NCBI Taxonomy" id="13333"/>
    <lineage>
        <taxon>Eukaryota</taxon>
        <taxon>Viridiplantae</taxon>
        <taxon>Streptophyta</taxon>
        <taxon>Embryophyta</taxon>
        <taxon>Tracheophyta</taxon>
        <taxon>Spermatophyta</taxon>
        <taxon>Magnoliopsida</taxon>
        <taxon>Amborellales</taxon>
        <taxon>Amborellaceae</taxon>
        <taxon>Amborella</taxon>
    </lineage>
</organism>
<dbReference type="HOGENOM" id="CLU_020710_2_0_1"/>
<dbReference type="CDD" id="cd17039">
    <property type="entry name" value="Ubl_ubiquitin_like"/>
    <property type="match status" value="1"/>
</dbReference>
<feature type="domain" description="Myb-like" evidence="3">
    <location>
        <begin position="620"/>
        <end position="675"/>
    </location>
</feature>
<feature type="region of interest" description="Disordered" evidence="2">
    <location>
        <begin position="538"/>
        <end position="563"/>
    </location>
</feature>
<dbReference type="Gramene" id="ERM94864">
    <property type="protein sequence ID" value="ERM94864"/>
    <property type="gene ID" value="AMTR_s00009p00107000"/>
</dbReference>
<dbReference type="InterPro" id="IPR031105">
    <property type="entry name" value="TRP_plant"/>
</dbReference>
<dbReference type="SMART" id="SM00717">
    <property type="entry name" value="SANT"/>
    <property type="match status" value="1"/>
</dbReference>
<dbReference type="CDD" id="cd11660">
    <property type="entry name" value="SANT_TRF"/>
    <property type="match status" value="1"/>
</dbReference>
<dbReference type="SUPFAM" id="SSF54236">
    <property type="entry name" value="Ubiquitin-like"/>
    <property type="match status" value="1"/>
</dbReference>
<feature type="domain" description="HTH myb-type" evidence="4">
    <location>
        <begin position="621"/>
        <end position="679"/>
    </location>
</feature>
<dbReference type="SUPFAM" id="SSF46689">
    <property type="entry name" value="Homeodomain-like"/>
    <property type="match status" value="1"/>
</dbReference>
<dbReference type="Pfam" id="PF23603">
    <property type="entry name" value="Ubiquitin_TPR1"/>
    <property type="match status" value="1"/>
</dbReference>
<gene>
    <name evidence="5" type="ORF">AMTR_s00009p00107000</name>
</gene>
<feature type="compositionally biased region" description="Basic residues" evidence="2">
    <location>
        <begin position="300"/>
        <end position="314"/>
    </location>
</feature>
<evidence type="ECO:0000256" key="2">
    <source>
        <dbReference type="SAM" id="MobiDB-lite"/>
    </source>
</evidence>
<dbReference type="InterPro" id="IPR029071">
    <property type="entry name" value="Ubiquitin-like_domsf"/>
</dbReference>
<dbReference type="eggNOG" id="ENOG502QPSZ">
    <property type="taxonomic scope" value="Eukaryota"/>
</dbReference>
<dbReference type="InterPro" id="IPR057625">
    <property type="entry name" value="TPR1-6-like_ubiquitin"/>
</dbReference>
<evidence type="ECO:0000313" key="6">
    <source>
        <dbReference type="Proteomes" id="UP000017836"/>
    </source>
</evidence>
<dbReference type="InterPro" id="IPR001005">
    <property type="entry name" value="SANT/Myb"/>
</dbReference>
<dbReference type="Proteomes" id="UP000017836">
    <property type="component" value="Unassembled WGS sequence"/>
</dbReference>
<feature type="compositionally biased region" description="Polar residues" evidence="2">
    <location>
        <begin position="547"/>
        <end position="563"/>
    </location>
</feature>
<keyword evidence="6" id="KW-1185">Reference proteome</keyword>
<dbReference type="InterPro" id="IPR009057">
    <property type="entry name" value="Homeodomain-like_sf"/>
</dbReference>
<protein>
    <submittedName>
        <fullName evidence="5">Uncharacterized protein</fullName>
    </submittedName>
</protein>
<keyword evidence="1" id="KW-0238">DNA-binding</keyword>
<feature type="region of interest" description="Disordered" evidence="2">
    <location>
        <begin position="376"/>
        <end position="422"/>
    </location>
</feature>
<evidence type="ECO:0000259" key="3">
    <source>
        <dbReference type="PROSITE" id="PS50090"/>
    </source>
</evidence>
<accession>W1NI31</accession>
<dbReference type="GO" id="GO:0042162">
    <property type="term" value="F:telomeric DNA binding"/>
    <property type="evidence" value="ECO:0007669"/>
    <property type="project" value="UniProtKB-ARBA"/>
</dbReference>
<proteinExistence type="predicted"/>
<dbReference type="AlphaFoldDB" id="W1NI31"/>
<dbReference type="PANTHER" id="PTHR21717:SF70">
    <property type="entry name" value="TELOMERE REPEAT-BINDING PROTEIN 2-RELATED"/>
    <property type="match status" value="1"/>
</dbReference>
<feature type="region of interest" description="Disordered" evidence="2">
    <location>
        <begin position="276"/>
        <end position="364"/>
    </location>
</feature>
<name>W1NI31_AMBTC</name>
<evidence type="ECO:0000259" key="4">
    <source>
        <dbReference type="PROSITE" id="PS51294"/>
    </source>
</evidence>
<dbReference type="EMBL" id="KI397501">
    <property type="protein sequence ID" value="ERM94864.1"/>
    <property type="molecule type" value="Genomic_DNA"/>
</dbReference>
<dbReference type="Pfam" id="PF00249">
    <property type="entry name" value="Myb_DNA-binding"/>
    <property type="match status" value="1"/>
</dbReference>
<evidence type="ECO:0000256" key="1">
    <source>
        <dbReference type="ARBA" id="ARBA00023125"/>
    </source>
</evidence>
<dbReference type="Gene3D" id="1.10.246.220">
    <property type="match status" value="1"/>
</dbReference>
<dbReference type="PROSITE" id="PS51294">
    <property type="entry name" value="HTH_MYB"/>
    <property type="match status" value="1"/>
</dbReference>
<dbReference type="PROSITE" id="PS50090">
    <property type="entry name" value="MYB_LIKE"/>
    <property type="match status" value="1"/>
</dbReference>
<sequence length="731" mass="80275">MMDYGLRGYWAPTTPRALRSARGKRVGLRKKVVEGCDEFGSFELLASVAGQILQEKEACQGLESKTSETHIGLESKDYFGTNNMEKHTNNVANATVKQEQSSSEENFDIGPCCPRSYADIHASKASRSTSTVTKSYSFRQVPGGESATELRVCSLSNFEKKSDTTSTEDNWDSKRSVVVGSEDGYANLSDESVFSAKNVAKKEMGFVESHEGKGENEIGESMGQWKENYFKIEKMEDGLESKGGDSMDLEVKTPPIDFRAAPLPATVGKAHICKDDDENSSRCNDPRTLPMKSFKASYRRDRKHRKSVASRFRKVVPQASSNVHDCSVSGVHSETKDIANDPQHYCSKGSNTRQKKSRLPPSKMRRLFEGNAFCASGSDRKDVNREPSSADGRLHDKSIPSPIDSSPAEGGKSSKRPGESKVKLSIKSFTVPDLFVDMPETATIGALKRAVMEAAIGMLGGGLRVRVLLHGKKVLEEGETLLQAGISHGCEMDAVGFMLEPDQVSSRGSPEDPLFLLSCAETQPLSLYPMTAASAPGERNSDCLKGRSSSASGNSVPSMTAEQTSMDPIKWEESDYDSVPSSAVGPDSGALIVLPPVNMDDVEGLALVPVNCKHRGSELVKRRIRRPFSVVEVEALVQAVEKLGTGRWRDVKLHAFDHAKHRTYVDLKDKWKTLVHTAKISPHQRRGEPVPQDLLDRVLSAHSYWSEQQNKQQQAEEGSNCMLMRELAMEA</sequence>
<dbReference type="PANTHER" id="PTHR21717">
    <property type="entry name" value="TELOMERIC REPEAT BINDING PROTEIN"/>
    <property type="match status" value="1"/>
</dbReference>
<evidence type="ECO:0000313" key="5">
    <source>
        <dbReference type="EMBL" id="ERM94864.1"/>
    </source>
</evidence>